<dbReference type="PROSITE" id="PS51318">
    <property type="entry name" value="TAT"/>
    <property type="match status" value="1"/>
</dbReference>
<organism evidence="2 3">
    <name type="scientific">Actinomadura alba</name>
    <dbReference type="NCBI Taxonomy" id="406431"/>
    <lineage>
        <taxon>Bacteria</taxon>
        <taxon>Bacillati</taxon>
        <taxon>Actinomycetota</taxon>
        <taxon>Actinomycetes</taxon>
        <taxon>Streptosporangiales</taxon>
        <taxon>Thermomonosporaceae</taxon>
        <taxon>Actinomadura</taxon>
    </lineage>
</organism>
<dbReference type="InterPro" id="IPR006311">
    <property type="entry name" value="TAT_signal"/>
</dbReference>
<feature type="chain" id="PRO_5046541258" evidence="1">
    <location>
        <begin position="23"/>
        <end position="436"/>
    </location>
</feature>
<dbReference type="PANTHER" id="PTHR12110:SF41">
    <property type="entry name" value="INOSOSE DEHYDRATASE"/>
    <property type="match status" value="1"/>
</dbReference>
<dbReference type="SUPFAM" id="SSF51658">
    <property type="entry name" value="Xylose isomerase-like"/>
    <property type="match status" value="1"/>
</dbReference>
<comment type="caution">
    <text evidence="2">The sequence shown here is derived from an EMBL/GenBank/DDBJ whole genome shotgun (WGS) entry which is preliminary data.</text>
</comment>
<name>A0ABR7LJF3_9ACTN</name>
<feature type="signal peptide" evidence="1">
    <location>
        <begin position="1"/>
        <end position="22"/>
    </location>
</feature>
<sequence>MAFNSKFSRRRFMGAGAGAAVAAALSPLGPASVFAPAKASAASGRLIPGGKLGTITYSQRDVPTRVGIAASAALGVSPTMGYLGGPNFPKDPTDLGPLVPLPGGWVELLEFLANSGFKQIEFAGYGQNAANPGGTAPNPAPGGVTTPESRAAYLAYARTLRGFLDAYGLEAIGNHGFVPNTWNGPNSPGGTMSTQDYERLQTELEFAAILGLPFMGTGNDPTSANNRNIEPWTVSGEKWEALNTLSLRWGIHMYTHNHSPAYNFLQDGPMVTVTEDRRTGAPIPPTQVRGESGKRLMQHYLDITDPGLCVVELDVYWAHVAQHQWQWRYDWEGNRVEDIFDPAAQVARQPQRYQLFHAKDGDATGEAPGVGNGYSMVPFGDPRSDIEFKTFYKTIGAKGHYNSNYEQDNAPGGSTDPGQSLRFARISAANMAALRG</sequence>
<protein>
    <submittedName>
        <fullName evidence="2">TIM barrel protein</fullName>
    </submittedName>
</protein>
<proteinExistence type="predicted"/>
<evidence type="ECO:0000313" key="3">
    <source>
        <dbReference type="Proteomes" id="UP000805614"/>
    </source>
</evidence>
<evidence type="ECO:0000313" key="2">
    <source>
        <dbReference type="EMBL" id="MBC6464906.1"/>
    </source>
</evidence>
<reference evidence="2 3" key="1">
    <citation type="submission" date="2020-06" db="EMBL/GenBank/DDBJ databases">
        <title>Actinomadura xiongansis sp. nov., isolated from soil of Baiyangdian.</title>
        <authorList>
            <person name="Zhang X."/>
        </authorList>
    </citation>
    <scope>NUCLEOTIDE SEQUENCE [LARGE SCALE GENOMIC DNA]</scope>
    <source>
        <strain evidence="2 3">HBUM206468</strain>
    </source>
</reference>
<keyword evidence="3" id="KW-1185">Reference proteome</keyword>
<dbReference type="Gene3D" id="3.20.20.150">
    <property type="entry name" value="Divalent-metal-dependent TIM barrel enzymes"/>
    <property type="match status" value="1"/>
</dbReference>
<gene>
    <name evidence="2" type="ORF">HKK74_05255</name>
</gene>
<dbReference type="InterPro" id="IPR050312">
    <property type="entry name" value="IolE/XylAMocC-like"/>
</dbReference>
<dbReference type="EMBL" id="JABVEC010000002">
    <property type="protein sequence ID" value="MBC6464906.1"/>
    <property type="molecule type" value="Genomic_DNA"/>
</dbReference>
<accession>A0ABR7LJF3</accession>
<evidence type="ECO:0000256" key="1">
    <source>
        <dbReference type="SAM" id="SignalP"/>
    </source>
</evidence>
<dbReference type="PANTHER" id="PTHR12110">
    <property type="entry name" value="HYDROXYPYRUVATE ISOMERASE"/>
    <property type="match status" value="1"/>
</dbReference>
<dbReference type="InterPro" id="IPR036237">
    <property type="entry name" value="Xyl_isomerase-like_sf"/>
</dbReference>
<keyword evidence="1" id="KW-0732">Signal</keyword>
<dbReference type="RefSeq" id="WP_187241867.1">
    <property type="nucleotide sequence ID" value="NZ_BAAAOK010000008.1"/>
</dbReference>
<dbReference type="Proteomes" id="UP000805614">
    <property type="component" value="Unassembled WGS sequence"/>
</dbReference>